<dbReference type="PANTHER" id="PTHR30146:SF153">
    <property type="entry name" value="LACTOSE OPERON REPRESSOR"/>
    <property type="match status" value="1"/>
</dbReference>
<dbReference type="PANTHER" id="PTHR30146">
    <property type="entry name" value="LACI-RELATED TRANSCRIPTIONAL REPRESSOR"/>
    <property type="match status" value="1"/>
</dbReference>
<dbReference type="InterPro" id="IPR046335">
    <property type="entry name" value="LacI/GalR-like_sensor"/>
</dbReference>
<dbReference type="SUPFAM" id="SSF53822">
    <property type="entry name" value="Periplasmic binding protein-like I"/>
    <property type="match status" value="1"/>
</dbReference>
<gene>
    <name evidence="5" type="ORF">GCM10008939_07970</name>
</gene>
<dbReference type="Gene3D" id="3.40.50.2300">
    <property type="match status" value="2"/>
</dbReference>
<dbReference type="CDD" id="cd06267">
    <property type="entry name" value="PBP1_LacI_sugar_binding-like"/>
    <property type="match status" value="1"/>
</dbReference>
<dbReference type="InterPro" id="IPR028082">
    <property type="entry name" value="Peripla_BP_I"/>
</dbReference>
<protein>
    <submittedName>
        <fullName evidence="5">LacI family transcriptional regulator</fullName>
    </submittedName>
</protein>
<keyword evidence="2" id="KW-0238">DNA-binding</keyword>
<dbReference type="GO" id="GO:0000976">
    <property type="term" value="F:transcription cis-regulatory region binding"/>
    <property type="evidence" value="ECO:0007669"/>
    <property type="project" value="TreeGrafter"/>
</dbReference>
<comment type="caution">
    <text evidence="5">The sequence shown here is derived from an EMBL/GenBank/DDBJ whole genome shotgun (WGS) entry which is preliminary data.</text>
</comment>
<dbReference type="Gene3D" id="1.10.260.40">
    <property type="entry name" value="lambda repressor-like DNA-binding domains"/>
    <property type="match status" value="1"/>
</dbReference>
<sequence length="337" mass="36025">MTSRVTIADVARLAGVSAVTVSKTLNNTGRISDDTRARVLRAVQDLGYIANPAARSLRGARSNLIGMVIPELMSPYFAELARAAAESAGEAGLDLGVFTTSRDPARERQRVAALTGGMADGVIIVVPTDDAAHLAILEKSRTPIVLISHFGAKTDLPNVRADSYHGACAATRHLLGLGHTRIGFVAGAVESTQAQERLRAYRDTMRERGLLDPELIRPGNFTQRRGFTATHELLALKEAPTAIFASSDATAFGALDAVKDRGLRVPQDISVVGFDDIATASQSHPALTTVRHPIRQMSEQALNLLASAFQGQDVRGTQLDHHSELVIRDSTAPPRTT</sequence>
<dbReference type="SUPFAM" id="SSF47413">
    <property type="entry name" value="lambda repressor-like DNA-binding domains"/>
    <property type="match status" value="1"/>
</dbReference>
<dbReference type="GO" id="GO:0003700">
    <property type="term" value="F:DNA-binding transcription factor activity"/>
    <property type="evidence" value="ECO:0007669"/>
    <property type="project" value="TreeGrafter"/>
</dbReference>
<evidence type="ECO:0000256" key="3">
    <source>
        <dbReference type="ARBA" id="ARBA00023163"/>
    </source>
</evidence>
<evidence type="ECO:0000313" key="6">
    <source>
        <dbReference type="Proteomes" id="UP000635726"/>
    </source>
</evidence>
<dbReference type="PRINTS" id="PR00036">
    <property type="entry name" value="HTHLACI"/>
</dbReference>
<dbReference type="InterPro" id="IPR010982">
    <property type="entry name" value="Lambda_DNA-bd_dom_sf"/>
</dbReference>
<dbReference type="RefSeq" id="WP_188960991.1">
    <property type="nucleotide sequence ID" value="NZ_BMOE01000002.1"/>
</dbReference>
<reference evidence="5" key="1">
    <citation type="journal article" date="2014" name="Int. J. Syst. Evol. Microbiol.">
        <title>Complete genome sequence of Corynebacterium casei LMG S-19264T (=DSM 44701T), isolated from a smear-ripened cheese.</title>
        <authorList>
            <consortium name="US DOE Joint Genome Institute (JGI-PGF)"/>
            <person name="Walter F."/>
            <person name="Albersmeier A."/>
            <person name="Kalinowski J."/>
            <person name="Ruckert C."/>
        </authorList>
    </citation>
    <scope>NUCLEOTIDE SEQUENCE</scope>
    <source>
        <strain evidence="5">JCM 14371</strain>
    </source>
</reference>
<evidence type="ECO:0000256" key="1">
    <source>
        <dbReference type="ARBA" id="ARBA00023015"/>
    </source>
</evidence>
<evidence type="ECO:0000256" key="2">
    <source>
        <dbReference type="ARBA" id="ARBA00023125"/>
    </source>
</evidence>
<feature type="domain" description="HTH lacI-type" evidence="4">
    <location>
        <begin position="5"/>
        <end position="59"/>
    </location>
</feature>
<dbReference type="InterPro" id="IPR000843">
    <property type="entry name" value="HTH_LacI"/>
</dbReference>
<dbReference type="Proteomes" id="UP000635726">
    <property type="component" value="Unassembled WGS sequence"/>
</dbReference>
<reference evidence="5" key="2">
    <citation type="submission" date="2020-09" db="EMBL/GenBank/DDBJ databases">
        <authorList>
            <person name="Sun Q."/>
            <person name="Ohkuma M."/>
        </authorList>
    </citation>
    <scope>NUCLEOTIDE SEQUENCE</scope>
    <source>
        <strain evidence="5">JCM 14371</strain>
    </source>
</reference>
<evidence type="ECO:0000259" key="4">
    <source>
        <dbReference type="PROSITE" id="PS50932"/>
    </source>
</evidence>
<keyword evidence="6" id="KW-1185">Reference proteome</keyword>
<dbReference type="SMART" id="SM00354">
    <property type="entry name" value="HTH_LACI"/>
    <property type="match status" value="1"/>
</dbReference>
<dbReference type="Pfam" id="PF00356">
    <property type="entry name" value="LacI"/>
    <property type="match status" value="1"/>
</dbReference>
<dbReference type="AlphaFoldDB" id="A0A917P8I3"/>
<keyword evidence="3" id="KW-0804">Transcription</keyword>
<dbReference type="CDD" id="cd01392">
    <property type="entry name" value="HTH_LacI"/>
    <property type="match status" value="1"/>
</dbReference>
<dbReference type="EMBL" id="BMOE01000002">
    <property type="protein sequence ID" value="GGJ66328.1"/>
    <property type="molecule type" value="Genomic_DNA"/>
</dbReference>
<proteinExistence type="predicted"/>
<evidence type="ECO:0000313" key="5">
    <source>
        <dbReference type="EMBL" id="GGJ66328.1"/>
    </source>
</evidence>
<dbReference type="Pfam" id="PF13377">
    <property type="entry name" value="Peripla_BP_3"/>
    <property type="match status" value="1"/>
</dbReference>
<name>A0A917P8I3_9DEIO</name>
<dbReference type="PROSITE" id="PS50932">
    <property type="entry name" value="HTH_LACI_2"/>
    <property type="match status" value="1"/>
</dbReference>
<accession>A0A917P8I3</accession>
<keyword evidence="1" id="KW-0805">Transcription regulation</keyword>
<organism evidence="5 6">
    <name type="scientific">Deinococcus aquiradiocola</name>
    <dbReference type="NCBI Taxonomy" id="393059"/>
    <lineage>
        <taxon>Bacteria</taxon>
        <taxon>Thermotogati</taxon>
        <taxon>Deinococcota</taxon>
        <taxon>Deinococci</taxon>
        <taxon>Deinococcales</taxon>
        <taxon>Deinococcaceae</taxon>
        <taxon>Deinococcus</taxon>
    </lineage>
</organism>